<feature type="signal peptide" evidence="1">
    <location>
        <begin position="1"/>
        <end position="19"/>
    </location>
</feature>
<reference evidence="3" key="1">
    <citation type="journal article" date="2019" name="Int. J. Syst. Evol. Microbiol.">
        <title>The Global Catalogue of Microorganisms (GCM) 10K type strain sequencing project: providing services to taxonomists for standard genome sequencing and annotation.</title>
        <authorList>
            <consortium name="The Broad Institute Genomics Platform"/>
            <consortium name="The Broad Institute Genome Sequencing Center for Infectious Disease"/>
            <person name="Wu L."/>
            <person name="Ma J."/>
        </authorList>
    </citation>
    <scope>NUCLEOTIDE SEQUENCE [LARGE SCALE GENOMIC DNA]</scope>
    <source>
        <strain evidence="3">KCTC 52925</strain>
    </source>
</reference>
<comment type="caution">
    <text evidence="2">The sequence shown here is derived from an EMBL/GenBank/DDBJ whole genome shotgun (WGS) entry which is preliminary data.</text>
</comment>
<sequence length="227" mass="25835">MKKLFTLICAIVGITSLSAQNPTNSGNLAEGFKIMRSGAEGTPYLSEDWYIGYGIFKDGTTSRPQQMNYDIHGNNLVYKTAGNDNVMKLMDNSFQGFILKNGDEEMLFAKIDGNAFDKEKDDEKYYQIVKAPSRNVIIQYEKKLDDPNASGWMSSKDNTLNAEYKMDIEYYVMNKDGKYEEVKLKNNSVLKVFKDKKSKLSSYMVSNNIDIDTAEDLSKVVDYYHSI</sequence>
<gene>
    <name evidence="2" type="ORF">ACFSYS_09380</name>
</gene>
<feature type="chain" id="PRO_5047109470" evidence="1">
    <location>
        <begin position="20"/>
        <end position="227"/>
    </location>
</feature>
<dbReference type="RefSeq" id="WP_251742456.1">
    <property type="nucleotide sequence ID" value="NZ_JBHUOJ010000020.1"/>
</dbReference>
<protein>
    <submittedName>
        <fullName evidence="2">Uncharacterized protein</fullName>
    </submittedName>
</protein>
<organism evidence="2 3">
    <name type="scientific">Christiangramia antarctica</name>
    <dbReference type="NCBI Taxonomy" id="2058158"/>
    <lineage>
        <taxon>Bacteria</taxon>
        <taxon>Pseudomonadati</taxon>
        <taxon>Bacteroidota</taxon>
        <taxon>Flavobacteriia</taxon>
        <taxon>Flavobacteriales</taxon>
        <taxon>Flavobacteriaceae</taxon>
        <taxon>Christiangramia</taxon>
    </lineage>
</organism>
<accession>A0ABW5X4G0</accession>
<name>A0ABW5X4G0_9FLAO</name>
<proteinExistence type="predicted"/>
<keyword evidence="1" id="KW-0732">Signal</keyword>
<dbReference type="Proteomes" id="UP001597438">
    <property type="component" value="Unassembled WGS sequence"/>
</dbReference>
<evidence type="ECO:0000313" key="3">
    <source>
        <dbReference type="Proteomes" id="UP001597438"/>
    </source>
</evidence>
<keyword evidence="3" id="KW-1185">Reference proteome</keyword>
<dbReference type="EMBL" id="JBHUOJ010000020">
    <property type="protein sequence ID" value="MFD2833497.1"/>
    <property type="molecule type" value="Genomic_DNA"/>
</dbReference>
<evidence type="ECO:0000313" key="2">
    <source>
        <dbReference type="EMBL" id="MFD2833497.1"/>
    </source>
</evidence>
<evidence type="ECO:0000256" key="1">
    <source>
        <dbReference type="SAM" id="SignalP"/>
    </source>
</evidence>